<evidence type="ECO:0000313" key="2">
    <source>
        <dbReference type="EMBL" id="KAF5399919.1"/>
    </source>
</evidence>
<dbReference type="EMBL" id="LUCH01003611">
    <property type="protein sequence ID" value="KAF5399919.1"/>
    <property type="molecule type" value="Genomic_DNA"/>
</dbReference>
<proteinExistence type="predicted"/>
<protein>
    <recommendedName>
        <fullName evidence="4">Nuclear protein MDM1</fullName>
    </recommendedName>
</protein>
<feature type="region of interest" description="Disordered" evidence="1">
    <location>
        <begin position="73"/>
        <end position="134"/>
    </location>
</feature>
<accession>A0A8J4T8C2</accession>
<comment type="caution">
    <text evidence="2">The sequence shown here is derived from an EMBL/GenBank/DDBJ whole genome shotgun (WGS) entry which is preliminary data.</text>
</comment>
<sequence>MDNEKNENVANHGAQQVHLKEEPLFQAKRRIGPQSDFKLGQHYTNPKQDDYFVIGSMNKKFAPSIAYRNRLKYQSRSASPVKRVQREPNHQCQEHQKINQTYEQQDRVPTRVVRPSSQLGKRQDESVQTDGPRKALEDEIRRIRTDIERRKRNLKHSSQSREQMNEPYLTEDFKSMKTDPKFKLRLAMSSDEPEHPEALQAPRPTEQKGTTALRVYAGNAQQFNQRCSHSPQPQTRLSEYQRAYRTPVLSYPMRNIRSAQPYIRNKNHKYSIPPYVYETEYRHEYKPFRYVPENQLKTTNTGKELTTHTVPIPRPRSAYSLHDVDIEQKSVLETRRRRSLTPQPTTASIKRRRKRYITEYADQYRSYFDHGQSVLPGPNHPMHWLDQLDVVRRSAEANCQRMRGSHFTPDHFAQLDSDWVDFWDPPSSDRYAERSEKNRALLSNPPAGKPSLVWTNKPIDRNRHSPTLTASMRRSAMFNSQNVAEALVCDELWSSNSDCDLNQPRLRKPVNVRELYPQRIPVKQLSTESGSPVRTHSDAAFETSAEEDNYLGPGNLRTTKEKRCSVCHQSAQRRLNHSGVAETDSISSLSPLSARSMISSASVASETLTRAKIQHKRVFRNYDDQTKQMYSPHSYTQSLSQTNSPTRTFN</sequence>
<keyword evidence="3" id="KW-1185">Reference proteome</keyword>
<feature type="region of interest" description="Disordered" evidence="1">
    <location>
        <begin position="434"/>
        <end position="464"/>
    </location>
</feature>
<evidence type="ECO:0000313" key="3">
    <source>
        <dbReference type="Proteomes" id="UP000748531"/>
    </source>
</evidence>
<evidence type="ECO:0008006" key="4">
    <source>
        <dbReference type="Google" id="ProtNLM"/>
    </source>
</evidence>
<evidence type="ECO:0000256" key="1">
    <source>
        <dbReference type="SAM" id="MobiDB-lite"/>
    </source>
</evidence>
<dbReference type="OrthoDB" id="9999940at2759"/>
<reference evidence="2" key="1">
    <citation type="submission" date="2019-05" db="EMBL/GenBank/DDBJ databases">
        <title>Annotation for the trematode Paragonimus heterotremus.</title>
        <authorList>
            <person name="Choi Y.-J."/>
        </authorList>
    </citation>
    <scope>NUCLEOTIDE SEQUENCE</scope>
    <source>
        <strain evidence="2">LC</strain>
    </source>
</reference>
<feature type="compositionally biased region" description="Basic and acidic residues" evidence="1">
    <location>
        <begin position="121"/>
        <end position="134"/>
    </location>
</feature>
<organism evidence="2 3">
    <name type="scientific">Paragonimus heterotremus</name>
    <dbReference type="NCBI Taxonomy" id="100268"/>
    <lineage>
        <taxon>Eukaryota</taxon>
        <taxon>Metazoa</taxon>
        <taxon>Spiralia</taxon>
        <taxon>Lophotrochozoa</taxon>
        <taxon>Platyhelminthes</taxon>
        <taxon>Trematoda</taxon>
        <taxon>Digenea</taxon>
        <taxon>Plagiorchiida</taxon>
        <taxon>Troglotremata</taxon>
        <taxon>Troglotrematidae</taxon>
        <taxon>Paragonimus</taxon>
    </lineage>
</organism>
<feature type="compositionally biased region" description="Polar residues" evidence="1">
    <location>
        <begin position="627"/>
        <end position="650"/>
    </location>
</feature>
<dbReference type="AlphaFoldDB" id="A0A8J4T8C2"/>
<feature type="compositionally biased region" description="Basic and acidic residues" evidence="1">
    <location>
        <begin position="84"/>
        <end position="97"/>
    </location>
</feature>
<gene>
    <name evidence="2" type="ORF">PHET_07082</name>
</gene>
<feature type="region of interest" description="Disordered" evidence="1">
    <location>
        <begin position="623"/>
        <end position="650"/>
    </location>
</feature>
<feature type="region of interest" description="Disordered" evidence="1">
    <location>
        <begin position="1"/>
        <end position="22"/>
    </location>
</feature>
<dbReference type="Proteomes" id="UP000748531">
    <property type="component" value="Unassembled WGS sequence"/>
</dbReference>
<name>A0A8J4T8C2_9TREM</name>